<name>A0A7L5DQE6_9BACT</name>
<evidence type="ECO:0000313" key="4">
    <source>
        <dbReference type="Proteomes" id="UP000501128"/>
    </source>
</evidence>
<reference evidence="3 4" key="1">
    <citation type="submission" date="2020-04" db="EMBL/GenBank/DDBJ databases">
        <title>Genome sequencing of novel species.</title>
        <authorList>
            <person name="Heo J."/>
            <person name="Kim S.-J."/>
            <person name="Kim J.-S."/>
            <person name="Hong S.-B."/>
            <person name="Kwon S.-W."/>
        </authorList>
    </citation>
    <scope>NUCLEOTIDE SEQUENCE [LARGE SCALE GENOMIC DNA]</scope>
    <source>
        <strain evidence="3 4">CJU-R4</strain>
    </source>
</reference>
<keyword evidence="1" id="KW-0472">Membrane</keyword>
<feature type="domain" description="EamA" evidence="2">
    <location>
        <begin position="161"/>
        <end position="292"/>
    </location>
</feature>
<dbReference type="GO" id="GO:0016020">
    <property type="term" value="C:membrane"/>
    <property type="evidence" value="ECO:0007669"/>
    <property type="project" value="InterPro"/>
</dbReference>
<dbReference type="AlphaFoldDB" id="A0A7L5DQE6"/>
<feature type="transmembrane region" description="Helical" evidence="1">
    <location>
        <begin position="184"/>
        <end position="204"/>
    </location>
</feature>
<protein>
    <submittedName>
        <fullName evidence="3">EamA family transporter</fullName>
    </submittedName>
</protein>
<dbReference type="KEGG" id="srho:HH216_21185"/>
<dbReference type="Gene3D" id="1.10.3730.20">
    <property type="match status" value="1"/>
</dbReference>
<dbReference type="Proteomes" id="UP000501128">
    <property type="component" value="Chromosome"/>
</dbReference>
<feature type="transmembrane region" description="Helical" evidence="1">
    <location>
        <begin position="68"/>
        <end position="90"/>
    </location>
</feature>
<proteinExistence type="predicted"/>
<accession>A0A7L5DQE6</accession>
<dbReference type="Pfam" id="PF00892">
    <property type="entry name" value="EamA"/>
    <property type="match status" value="2"/>
</dbReference>
<feature type="transmembrane region" description="Helical" evidence="1">
    <location>
        <begin position="161"/>
        <end position="178"/>
    </location>
</feature>
<feature type="transmembrane region" description="Helical" evidence="1">
    <location>
        <begin position="224"/>
        <end position="242"/>
    </location>
</feature>
<dbReference type="InterPro" id="IPR037185">
    <property type="entry name" value="EmrE-like"/>
</dbReference>
<keyword evidence="4" id="KW-1185">Reference proteome</keyword>
<sequence length="295" mass="32142">METTLFSLTGFAVLVRILANPLANVLQKQLTHRAIDPLILTSATFGLLTVACLTGWQQLMFAGLSDTFWLNMVLTSLFAVLGNVFLVRALRVGDLSVLGPINAYKSVVGLLLGVLLLHEVPNGWGMVGMLLIIAGSYVVITNRHEPLSWDTLQRPEVRLRLLALVFSAADGAFLKKAILESTPFVAFFYWCGLSFAFTLGWISLTARRGWQPQFTALMSHKGQLAGLCVLVGLTQFTSNIVLSRMSVGYTLALFQLSALVSVGLGYHFFREQHIARKLLGAGIMVAGAMLITLLG</sequence>
<evidence type="ECO:0000259" key="2">
    <source>
        <dbReference type="Pfam" id="PF00892"/>
    </source>
</evidence>
<dbReference type="RefSeq" id="WP_169552655.1">
    <property type="nucleotide sequence ID" value="NZ_CP051677.1"/>
</dbReference>
<dbReference type="SUPFAM" id="SSF103481">
    <property type="entry name" value="Multidrug resistance efflux transporter EmrE"/>
    <property type="match status" value="2"/>
</dbReference>
<feature type="domain" description="EamA" evidence="2">
    <location>
        <begin position="24"/>
        <end position="140"/>
    </location>
</feature>
<feature type="transmembrane region" description="Helical" evidence="1">
    <location>
        <begin position="123"/>
        <end position="140"/>
    </location>
</feature>
<feature type="transmembrane region" description="Helical" evidence="1">
    <location>
        <begin position="97"/>
        <end position="117"/>
    </location>
</feature>
<evidence type="ECO:0000313" key="3">
    <source>
        <dbReference type="EMBL" id="QJD80649.1"/>
    </source>
</evidence>
<feature type="transmembrane region" description="Helical" evidence="1">
    <location>
        <begin position="38"/>
        <end position="56"/>
    </location>
</feature>
<gene>
    <name evidence="3" type="ORF">HH216_21185</name>
</gene>
<keyword evidence="1" id="KW-1133">Transmembrane helix</keyword>
<evidence type="ECO:0000256" key="1">
    <source>
        <dbReference type="SAM" id="Phobius"/>
    </source>
</evidence>
<feature type="transmembrane region" description="Helical" evidence="1">
    <location>
        <begin position="278"/>
        <end position="294"/>
    </location>
</feature>
<keyword evidence="1" id="KW-0812">Transmembrane</keyword>
<dbReference type="EMBL" id="CP051677">
    <property type="protein sequence ID" value="QJD80649.1"/>
    <property type="molecule type" value="Genomic_DNA"/>
</dbReference>
<dbReference type="InterPro" id="IPR000620">
    <property type="entry name" value="EamA_dom"/>
</dbReference>
<feature type="transmembrane region" description="Helical" evidence="1">
    <location>
        <begin position="6"/>
        <end position="26"/>
    </location>
</feature>
<organism evidence="3 4">
    <name type="scientific">Spirosoma rhododendri</name>
    <dbReference type="NCBI Taxonomy" id="2728024"/>
    <lineage>
        <taxon>Bacteria</taxon>
        <taxon>Pseudomonadati</taxon>
        <taxon>Bacteroidota</taxon>
        <taxon>Cytophagia</taxon>
        <taxon>Cytophagales</taxon>
        <taxon>Cytophagaceae</taxon>
        <taxon>Spirosoma</taxon>
    </lineage>
</organism>
<feature type="transmembrane region" description="Helical" evidence="1">
    <location>
        <begin position="248"/>
        <end position="266"/>
    </location>
</feature>